<reference evidence="2 3" key="1">
    <citation type="journal article" date="2014" name="Genome Announc.">
        <title>Draft Genome Sequence of Lutibaculum baratangense Strain AMV1T, Isolated from a Mud Volcano in Andamans, India.</title>
        <authorList>
            <person name="Singh A."/>
            <person name="Sreenivas A."/>
            <person name="Sathyanarayana Reddy G."/>
            <person name="Pinnaka A.K."/>
            <person name="Shivaji S."/>
        </authorList>
    </citation>
    <scope>NUCLEOTIDE SEQUENCE [LARGE SCALE GENOMIC DNA]</scope>
    <source>
        <strain evidence="2 3">AMV1</strain>
    </source>
</reference>
<dbReference type="AlphaFoldDB" id="V4R904"/>
<feature type="transmembrane region" description="Helical" evidence="1">
    <location>
        <begin position="150"/>
        <end position="169"/>
    </location>
</feature>
<evidence type="ECO:0008006" key="4">
    <source>
        <dbReference type="Google" id="ProtNLM"/>
    </source>
</evidence>
<dbReference type="PANTHER" id="PTHR41795">
    <property type="entry name" value="EXOPOLYSACCHARIDE SYNTHESIS PROTEIN"/>
    <property type="match status" value="1"/>
</dbReference>
<dbReference type="eggNOG" id="COG3932">
    <property type="taxonomic scope" value="Bacteria"/>
</dbReference>
<dbReference type="InterPro" id="IPR010331">
    <property type="entry name" value="ExoD"/>
</dbReference>
<sequence>MTSAPQPTSLSAVLDTVERVAREHRSVCLTDVRDAMGDRGFGPMLMLPALVIVSPLSGIPTLPTMTALLVALVAVQILAGAKSLWIPRRLGTASLSQAHTERALRALRPMARFVDRLVRPRLRWATGPIAMRAVAVLCLLIALTMPPLEFLPFVSSLAAVVIVVLALALTARDGLLVLLGFALAAAGFAAAVYTAVEVAG</sequence>
<dbReference type="PANTHER" id="PTHR41795:SF1">
    <property type="entry name" value="EXOPOLYSACCHARIDE SYNTHESIS PROTEIN"/>
    <property type="match status" value="1"/>
</dbReference>
<dbReference type="RefSeq" id="WP_023433922.1">
    <property type="nucleotide sequence ID" value="NZ_AWXZ01000040.1"/>
</dbReference>
<dbReference type="Proteomes" id="UP000017819">
    <property type="component" value="Unassembled WGS sequence"/>
</dbReference>
<protein>
    <recommendedName>
        <fullName evidence="4">Exopolysaccharide synthesis, ExoD</fullName>
    </recommendedName>
</protein>
<comment type="caution">
    <text evidence="2">The sequence shown here is derived from an EMBL/GenBank/DDBJ whole genome shotgun (WGS) entry which is preliminary data.</text>
</comment>
<evidence type="ECO:0000313" key="2">
    <source>
        <dbReference type="EMBL" id="ESR22676.1"/>
    </source>
</evidence>
<keyword evidence="1" id="KW-0472">Membrane</keyword>
<keyword evidence="1" id="KW-0812">Transmembrane</keyword>
<name>V4R904_9HYPH</name>
<dbReference type="EMBL" id="AWXZ01000040">
    <property type="protein sequence ID" value="ESR22676.1"/>
    <property type="molecule type" value="Genomic_DNA"/>
</dbReference>
<proteinExistence type="predicted"/>
<dbReference type="OrthoDB" id="7949130at2"/>
<gene>
    <name evidence="2" type="ORF">N177_3813</name>
</gene>
<accession>V4R904</accession>
<dbReference type="Pfam" id="PF06055">
    <property type="entry name" value="ExoD"/>
    <property type="match status" value="1"/>
</dbReference>
<dbReference type="PIRSF" id="PIRSF033239">
    <property type="entry name" value="ExoD"/>
    <property type="match status" value="1"/>
</dbReference>
<feature type="transmembrane region" description="Helical" evidence="1">
    <location>
        <begin position="176"/>
        <end position="196"/>
    </location>
</feature>
<feature type="transmembrane region" description="Helical" evidence="1">
    <location>
        <begin position="41"/>
        <end position="59"/>
    </location>
</feature>
<feature type="transmembrane region" description="Helical" evidence="1">
    <location>
        <begin position="65"/>
        <end position="85"/>
    </location>
</feature>
<organism evidence="2 3">
    <name type="scientific">Lutibaculum baratangense AMV1</name>
    <dbReference type="NCBI Taxonomy" id="631454"/>
    <lineage>
        <taxon>Bacteria</taxon>
        <taxon>Pseudomonadati</taxon>
        <taxon>Pseudomonadota</taxon>
        <taxon>Alphaproteobacteria</taxon>
        <taxon>Hyphomicrobiales</taxon>
        <taxon>Tepidamorphaceae</taxon>
        <taxon>Lutibaculum</taxon>
    </lineage>
</organism>
<keyword evidence="3" id="KW-1185">Reference proteome</keyword>
<evidence type="ECO:0000313" key="3">
    <source>
        <dbReference type="Proteomes" id="UP000017819"/>
    </source>
</evidence>
<dbReference type="STRING" id="631454.N177_3813"/>
<keyword evidence="1" id="KW-1133">Transmembrane helix</keyword>
<evidence type="ECO:0000256" key="1">
    <source>
        <dbReference type="SAM" id="Phobius"/>
    </source>
</evidence>
<feature type="transmembrane region" description="Helical" evidence="1">
    <location>
        <begin position="122"/>
        <end position="144"/>
    </location>
</feature>